<organism evidence="2 3">
    <name type="scientific">Proteus vulgaris</name>
    <dbReference type="NCBI Taxonomy" id="585"/>
    <lineage>
        <taxon>Bacteria</taxon>
        <taxon>Pseudomonadati</taxon>
        <taxon>Pseudomonadota</taxon>
        <taxon>Gammaproteobacteria</taxon>
        <taxon>Enterobacterales</taxon>
        <taxon>Morganellaceae</taxon>
        <taxon>Proteus</taxon>
    </lineage>
</organism>
<dbReference type="GO" id="GO:0009289">
    <property type="term" value="C:pilus"/>
    <property type="evidence" value="ECO:0007669"/>
    <property type="project" value="InterPro"/>
</dbReference>
<dbReference type="EMBL" id="UGTW01000001">
    <property type="protein sequence ID" value="SUC17617.1"/>
    <property type="molecule type" value="Genomic_DNA"/>
</dbReference>
<dbReference type="GO" id="GO:0007155">
    <property type="term" value="P:cell adhesion"/>
    <property type="evidence" value="ECO:0007669"/>
    <property type="project" value="InterPro"/>
</dbReference>
<proteinExistence type="predicted"/>
<feature type="signal peptide" evidence="1">
    <location>
        <begin position="1"/>
        <end position="25"/>
    </location>
</feature>
<dbReference type="GeneID" id="93394085"/>
<dbReference type="InterPro" id="IPR036937">
    <property type="entry name" value="Adhesion_dom_fimbrial_sf"/>
</dbReference>
<dbReference type="Gene3D" id="2.60.40.1090">
    <property type="entry name" value="Fimbrial-type adhesion domain"/>
    <property type="match status" value="1"/>
</dbReference>
<sequence>MKLSIFPVIRLTLGLFCIIPGVSSAETVATAVYHLSAKVTASTCETQLATFNHVSPDIDFGLLTAESPEKTKEITLVLDCRISPFMPQTIKLSFEPSATGYVDPNNEGRLYSRVSGSSPQSVGTGLYYDWQWGNNLSIDNTISVNKIFPYTAINLRENSTNTYTLVEGGDVYDFSILITRRVNDFSEVTAGEYETSVTVNISYQ</sequence>
<dbReference type="InterPro" id="IPR008966">
    <property type="entry name" value="Adhesion_dom_sf"/>
</dbReference>
<keyword evidence="1" id="KW-0732">Signal</keyword>
<dbReference type="RefSeq" id="WP_036936297.1">
    <property type="nucleotide sequence ID" value="NZ_CABMNT010000001.1"/>
</dbReference>
<dbReference type="Proteomes" id="UP000254331">
    <property type="component" value="Unassembled WGS sequence"/>
</dbReference>
<evidence type="ECO:0000256" key="1">
    <source>
        <dbReference type="SAM" id="SignalP"/>
    </source>
</evidence>
<feature type="chain" id="PRO_5016988098" evidence="1">
    <location>
        <begin position="26"/>
        <end position="204"/>
    </location>
</feature>
<reference evidence="2 3" key="1">
    <citation type="submission" date="2018-06" db="EMBL/GenBank/DDBJ databases">
        <authorList>
            <consortium name="Pathogen Informatics"/>
            <person name="Doyle S."/>
        </authorList>
    </citation>
    <scope>NUCLEOTIDE SEQUENCE [LARGE SCALE GENOMIC DNA]</scope>
    <source>
        <strain evidence="2 3">NCTC10376</strain>
    </source>
</reference>
<dbReference type="AlphaFoldDB" id="A0A379FDH1"/>
<dbReference type="SUPFAM" id="SSF49401">
    <property type="entry name" value="Bacterial adhesins"/>
    <property type="match status" value="1"/>
</dbReference>
<gene>
    <name evidence="2" type="ORF">NCTC10376_03568</name>
</gene>
<protein>
    <submittedName>
        <fullName evidence="2">P pilus assembly protein, pilin FimA</fullName>
    </submittedName>
</protein>
<accession>A0A379FDH1</accession>
<evidence type="ECO:0000313" key="3">
    <source>
        <dbReference type="Proteomes" id="UP000254331"/>
    </source>
</evidence>
<name>A0A379FDH1_PROVU</name>
<evidence type="ECO:0000313" key="2">
    <source>
        <dbReference type="EMBL" id="SUC17617.1"/>
    </source>
</evidence>